<dbReference type="PANTHER" id="PTHR36558:SF1">
    <property type="entry name" value="RESTRICTION ENDONUCLEASE DOMAIN-CONTAINING PROTEIN-RELATED"/>
    <property type="match status" value="1"/>
</dbReference>
<dbReference type="Pfam" id="PF05685">
    <property type="entry name" value="Uma2"/>
    <property type="match status" value="1"/>
</dbReference>
<dbReference type="CDD" id="cd06260">
    <property type="entry name" value="DUF820-like"/>
    <property type="match status" value="1"/>
</dbReference>
<dbReference type="PANTHER" id="PTHR36558">
    <property type="entry name" value="GLR1098 PROTEIN"/>
    <property type="match status" value="1"/>
</dbReference>
<gene>
    <name evidence="2" type="ORF">THII_0279</name>
</gene>
<organism evidence="2 3">
    <name type="scientific">Thioploca ingrica</name>
    <dbReference type="NCBI Taxonomy" id="40754"/>
    <lineage>
        <taxon>Bacteria</taxon>
        <taxon>Pseudomonadati</taxon>
        <taxon>Pseudomonadota</taxon>
        <taxon>Gammaproteobacteria</taxon>
        <taxon>Thiotrichales</taxon>
        <taxon>Thiotrichaceae</taxon>
        <taxon>Thioploca</taxon>
    </lineage>
</organism>
<keyword evidence="3" id="KW-1185">Reference proteome</keyword>
<dbReference type="Proteomes" id="UP000031623">
    <property type="component" value="Chromosome"/>
</dbReference>
<dbReference type="KEGG" id="tig:THII_0279"/>
<accession>A0A090BU67</accession>
<reference evidence="2 3" key="1">
    <citation type="journal article" date="2014" name="ISME J.">
        <title>Ecophysiology of Thioploca ingrica as revealed by the complete genome sequence supplemented with proteomic evidence.</title>
        <authorList>
            <person name="Kojima H."/>
            <person name="Ogura Y."/>
            <person name="Yamamoto N."/>
            <person name="Togashi T."/>
            <person name="Mori H."/>
            <person name="Watanabe T."/>
            <person name="Nemoto F."/>
            <person name="Kurokawa K."/>
            <person name="Hayashi T."/>
            <person name="Fukui M."/>
        </authorList>
    </citation>
    <scope>NUCLEOTIDE SEQUENCE [LARGE SCALE GENOMIC DNA]</scope>
</reference>
<dbReference type="SUPFAM" id="SSF52980">
    <property type="entry name" value="Restriction endonuclease-like"/>
    <property type="match status" value="1"/>
</dbReference>
<dbReference type="InterPro" id="IPR008538">
    <property type="entry name" value="Uma2"/>
</dbReference>
<dbReference type="EMBL" id="AP014633">
    <property type="protein sequence ID" value="BAP54576.1"/>
    <property type="molecule type" value="Genomic_DNA"/>
</dbReference>
<dbReference type="HOGENOM" id="CLU_076312_6_2_6"/>
<evidence type="ECO:0000259" key="1">
    <source>
        <dbReference type="Pfam" id="PF05685"/>
    </source>
</evidence>
<dbReference type="AlphaFoldDB" id="A0A090BU67"/>
<evidence type="ECO:0000313" key="3">
    <source>
        <dbReference type="Proteomes" id="UP000031623"/>
    </source>
</evidence>
<dbReference type="Gene3D" id="3.90.1570.10">
    <property type="entry name" value="tt1808, chain A"/>
    <property type="match status" value="1"/>
</dbReference>
<evidence type="ECO:0000313" key="2">
    <source>
        <dbReference type="EMBL" id="BAP54576.1"/>
    </source>
</evidence>
<dbReference type="STRING" id="40754.THII_0279"/>
<name>A0A090BU67_9GAMM</name>
<dbReference type="InterPro" id="IPR011335">
    <property type="entry name" value="Restrct_endonuc-II-like"/>
</dbReference>
<feature type="domain" description="Putative restriction endonuclease" evidence="1">
    <location>
        <begin position="28"/>
        <end position="180"/>
    </location>
</feature>
<dbReference type="InterPro" id="IPR012296">
    <property type="entry name" value="Nuclease_put_TT1808"/>
</dbReference>
<sequence length="198" mass="22501">MSETKEMNAQKIKDFYITSTDYLAGEQVSPIKHEYRGGQVYAMAGAKKAHVLIGSHLTTLLNNHLRDLPCIVLGSDIKVRLESAHCFYYPDVSVTCDKSDLETEAAFISAPLLIIEILSPATEVFDRNGKFSDYRTLFSLQEYVLVSQTRIQVECFRRSSEGGEWLAQRYTRGEILELTSVHLRCPIEWVYQKVVGLE</sequence>
<proteinExistence type="predicted"/>
<protein>
    <recommendedName>
        <fullName evidence="1">Putative restriction endonuclease domain-containing protein</fullName>
    </recommendedName>
</protein>